<feature type="transmembrane region" description="Helical" evidence="2">
    <location>
        <begin position="318"/>
        <end position="336"/>
    </location>
</feature>
<evidence type="ECO:0000256" key="1">
    <source>
        <dbReference type="SAM" id="MobiDB-lite"/>
    </source>
</evidence>
<dbReference type="PANTHER" id="PTHR30373">
    <property type="entry name" value="UPF0603 PROTEIN YGCG"/>
    <property type="match status" value="1"/>
</dbReference>
<evidence type="ECO:0000259" key="4">
    <source>
        <dbReference type="Pfam" id="PF04536"/>
    </source>
</evidence>
<feature type="compositionally biased region" description="Low complexity" evidence="1">
    <location>
        <begin position="367"/>
        <end position="384"/>
    </location>
</feature>
<feature type="signal peptide" evidence="3">
    <location>
        <begin position="1"/>
        <end position="23"/>
    </location>
</feature>
<dbReference type="Pfam" id="PF04536">
    <property type="entry name" value="TPM_phosphatase"/>
    <property type="match status" value="1"/>
</dbReference>
<feature type="region of interest" description="Disordered" evidence="1">
    <location>
        <begin position="364"/>
        <end position="405"/>
    </location>
</feature>
<protein>
    <submittedName>
        <fullName evidence="5">YgcG family protein</fullName>
    </submittedName>
</protein>
<gene>
    <name evidence="5" type="ORF">HBO33_16280</name>
</gene>
<accession>A0A7Y1MR07</accession>
<proteinExistence type="predicted"/>
<evidence type="ECO:0000313" key="5">
    <source>
        <dbReference type="EMBL" id="NNA96729.1"/>
    </source>
</evidence>
<dbReference type="RefSeq" id="WP_169898107.1">
    <property type="nucleotide sequence ID" value="NZ_JAAQYP010000025.1"/>
</dbReference>
<evidence type="ECO:0000256" key="3">
    <source>
        <dbReference type="SAM" id="SignalP"/>
    </source>
</evidence>
<feature type="transmembrane region" description="Helical" evidence="2">
    <location>
        <begin position="183"/>
        <end position="201"/>
    </location>
</feature>
<sequence length="405" mass="42427">MRQFLRQSALGLLVMVFTALALAETAPPELANVALNQRVIDLTHTLDTATQERLSAQLADLEQRKGAQIAVMLLPSTGDTDIEAFATQLLRAWKLGRKGIDDGILLLVAKNDRTVKIEVGYGLEGVVTDLLSHRIITEQMTPAFHQGDYAAGVQHAVDALSVLVEGGDLPAVDDTRETVDESAALLALIFGAVGGVLLASGKLHWRRGLIAALGLSVLLTALAAINGKAWPFYLLALPFCMSISAAIFGALWQARVVFYCVLGLMAYSVGLGLVDHYLTQVSFMNWLAWPLAALVVLGLYLILFAVMKAAWKHSRLGFCVQSAMVLGVYGAAGYMLEMGLDGWLFALPISSFAALFIYGQGTGGSSSGSSSSDRSSSSSSSSSSSGGGFSGGGGSSGGGGASGSW</sequence>
<feature type="transmembrane region" description="Helical" evidence="2">
    <location>
        <begin position="232"/>
        <end position="251"/>
    </location>
</feature>
<feature type="transmembrane region" description="Helical" evidence="2">
    <location>
        <begin position="208"/>
        <end position="226"/>
    </location>
</feature>
<feature type="transmembrane region" description="Helical" evidence="2">
    <location>
        <begin position="342"/>
        <end position="359"/>
    </location>
</feature>
<feature type="transmembrane region" description="Helical" evidence="2">
    <location>
        <begin position="256"/>
        <end position="274"/>
    </location>
</feature>
<dbReference type="Gene3D" id="3.10.310.50">
    <property type="match status" value="1"/>
</dbReference>
<evidence type="ECO:0000256" key="2">
    <source>
        <dbReference type="SAM" id="Phobius"/>
    </source>
</evidence>
<dbReference type="Proteomes" id="UP000542111">
    <property type="component" value="Unassembled WGS sequence"/>
</dbReference>
<feature type="transmembrane region" description="Helical" evidence="2">
    <location>
        <begin position="286"/>
        <end position="306"/>
    </location>
</feature>
<keyword evidence="2" id="KW-0812">Transmembrane</keyword>
<reference evidence="5 6" key="1">
    <citation type="journal article" date="2020" name="Front. Microbiol.">
        <title>Genetic Organization of the aprX-lipA2 Operon Affects the Proteolytic Potential of Pseudomonas Species in Milk.</title>
        <authorList>
            <person name="Maier C."/>
            <person name="Huptas C."/>
            <person name="von Neubeck M."/>
            <person name="Scherer S."/>
            <person name="Wenning M."/>
            <person name="Lucking G."/>
        </authorList>
    </citation>
    <scope>NUCLEOTIDE SEQUENCE [LARGE SCALE GENOMIC DNA]</scope>
    <source>
        <strain evidence="5 6">G4779</strain>
    </source>
</reference>
<keyword evidence="3" id="KW-0732">Signal</keyword>
<feature type="compositionally biased region" description="Gly residues" evidence="1">
    <location>
        <begin position="385"/>
        <end position="405"/>
    </location>
</feature>
<keyword evidence="2" id="KW-1133">Transmembrane helix</keyword>
<comment type="caution">
    <text evidence="5">The sequence shown here is derived from an EMBL/GenBank/DDBJ whole genome shotgun (WGS) entry which is preliminary data.</text>
</comment>
<dbReference type="AlphaFoldDB" id="A0A7Y1MR07"/>
<feature type="chain" id="PRO_5030781201" evidence="3">
    <location>
        <begin position="24"/>
        <end position="405"/>
    </location>
</feature>
<dbReference type="InterPro" id="IPR007621">
    <property type="entry name" value="TPM_dom"/>
</dbReference>
<evidence type="ECO:0000313" key="6">
    <source>
        <dbReference type="Proteomes" id="UP000542111"/>
    </source>
</evidence>
<keyword evidence="2" id="KW-0472">Membrane</keyword>
<organism evidence="5 6">
    <name type="scientific">Pseudomonas gessardii</name>
    <dbReference type="NCBI Taxonomy" id="78544"/>
    <lineage>
        <taxon>Bacteria</taxon>
        <taxon>Pseudomonadati</taxon>
        <taxon>Pseudomonadota</taxon>
        <taxon>Gammaproteobacteria</taxon>
        <taxon>Pseudomonadales</taxon>
        <taxon>Pseudomonadaceae</taxon>
        <taxon>Pseudomonas</taxon>
    </lineage>
</organism>
<feature type="domain" description="TPM" evidence="4">
    <location>
        <begin position="39"/>
        <end position="160"/>
    </location>
</feature>
<dbReference type="EMBL" id="JAAQYP010000025">
    <property type="protein sequence ID" value="NNA96729.1"/>
    <property type="molecule type" value="Genomic_DNA"/>
</dbReference>
<dbReference type="PANTHER" id="PTHR30373:SF2">
    <property type="entry name" value="UPF0603 PROTEIN YGCG"/>
    <property type="match status" value="1"/>
</dbReference>
<name>A0A7Y1MR07_9PSED</name>